<dbReference type="InterPro" id="IPR050646">
    <property type="entry name" value="Cas1"/>
</dbReference>
<evidence type="ECO:0000256" key="9">
    <source>
        <dbReference type="ARBA" id="ARBA00038592"/>
    </source>
</evidence>
<dbReference type="Proteomes" id="UP000257045">
    <property type="component" value="Unassembled WGS sequence"/>
</dbReference>
<dbReference type="NCBIfam" id="TIGR00287">
    <property type="entry name" value="cas1"/>
    <property type="match status" value="1"/>
</dbReference>
<evidence type="ECO:0000256" key="4">
    <source>
        <dbReference type="ARBA" id="ARBA00022801"/>
    </source>
</evidence>
<evidence type="ECO:0000256" key="3">
    <source>
        <dbReference type="ARBA" id="ARBA00022759"/>
    </source>
</evidence>
<dbReference type="GO" id="GO:0016787">
    <property type="term" value="F:hydrolase activity"/>
    <property type="evidence" value="ECO:0007669"/>
    <property type="project" value="UniProtKB-KW"/>
</dbReference>
<comment type="subunit">
    <text evidence="9 10">Homodimer, forms a heterotetramer with a Cas2 homodimer.</text>
</comment>
<protein>
    <recommendedName>
        <fullName evidence="10">CRISPR-associated endonuclease Cas1</fullName>
        <ecNumber evidence="10">3.1.-.-</ecNumber>
    </recommendedName>
</protein>
<dbReference type="AlphaFoldDB" id="A0A3D8IZQ2"/>
<comment type="cofactor">
    <cofactor evidence="10">
        <name>Mg(2+)</name>
        <dbReference type="ChEBI" id="CHEBI:18420"/>
    </cofactor>
    <cofactor evidence="10">
        <name>Mn(2+)</name>
        <dbReference type="ChEBI" id="CHEBI:29035"/>
    </cofactor>
</comment>
<organism evidence="11 12">
    <name type="scientific">Helicobacter brantae</name>
    <dbReference type="NCBI Taxonomy" id="375927"/>
    <lineage>
        <taxon>Bacteria</taxon>
        <taxon>Pseudomonadati</taxon>
        <taxon>Campylobacterota</taxon>
        <taxon>Epsilonproteobacteria</taxon>
        <taxon>Campylobacterales</taxon>
        <taxon>Helicobacteraceae</taxon>
        <taxon>Helicobacter</taxon>
    </lineage>
</organism>
<dbReference type="HAMAP" id="MF_01470">
    <property type="entry name" value="Cas1"/>
    <property type="match status" value="1"/>
</dbReference>
<evidence type="ECO:0000313" key="12">
    <source>
        <dbReference type="Proteomes" id="UP000257045"/>
    </source>
</evidence>
<dbReference type="GO" id="GO:0046872">
    <property type="term" value="F:metal ion binding"/>
    <property type="evidence" value="ECO:0007669"/>
    <property type="project" value="UniProtKB-UniRule"/>
</dbReference>
<keyword evidence="2 10" id="KW-0479">Metal-binding</keyword>
<proteinExistence type="inferred from homology"/>
<keyword evidence="1 10" id="KW-0540">Nuclease</keyword>
<dbReference type="InterPro" id="IPR019855">
    <property type="entry name" value="CRISPR-assoc_Cas1_NMENI"/>
</dbReference>
<dbReference type="EC" id="3.1.-.-" evidence="10"/>
<dbReference type="OrthoDB" id="5366084at2"/>
<dbReference type="PANTHER" id="PTHR34353:SF2">
    <property type="entry name" value="CRISPR-ASSOCIATED ENDONUCLEASE CAS1 1"/>
    <property type="match status" value="1"/>
</dbReference>
<dbReference type="GO" id="GO:0043571">
    <property type="term" value="P:maintenance of CRISPR repeat elements"/>
    <property type="evidence" value="ECO:0007669"/>
    <property type="project" value="UniProtKB-UniRule"/>
</dbReference>
<evidence type="ECO:0000256" key="10">
    <source>
        <dbReference type="HAMAP-Rule" id="MF_01470"/>
    </source>
</evidence>
<accession>A0A3D8IZQ2</accession>
<feature type="binding site" evidence="10">
    <location>
        <position position="208"/>
    </location>
    <ligand>
        <name>Mn(2+)</name>
        <dbReference type="ChEBI" id="CHEBI:29035"/>
    </ligand>
</feature>
<dbReference type="InterPro" id="IPR042211">
    <property type="entry name" value="CRISPR-assoc_Cas1_N"/>
</dbReference>
<dbReference type="Gene3D" id="1.20.120.920">
    <property type="entry name" value="CRISPR-associated endonuclease Cas1, C-terminal domain"/>
    <property type="match status" value="1"/>
</dbReference>
<name>A0A3D8IZQ2_9HELI</name>
<comment type="caution">
    <text evidence="11">The sequence shown here is derived from an EMBL/GenBank/DDBJ whole genome shotgun (WGS) entry which is preliminary data.</text>
</comment>
<gene>
    <name evidence="10" type="primary">cas1</name>
    <name evidence="11" type="ORF">CQA58_05505</name>
</gene>
<dbReference type="Pfam" id="PF01867">
    <property type="entry name" value="Cas_Cas1"/>
    <property type="match status" value="1"/>
</dbReference>
<dbReference type="InterPro" id="IPR042206">
    <property type="entry name" value="CRISPR-assoc_Cas1_C"/>
</dbReference>
<evidence type="ECO:0000256" key="8">
    <source>
        <dbReference type="ARBA" id="ARBA00023211"/>
    </source>
</evidence>
<keyword evidence="12" id="KW-1185">Reference proteome</keyword>
<dbReference type="EMBL" id="NXLV01000009">
    <property type="protein sequence ID" value="RDU70456.1"/>
    <property type="molecule type" value="Genomic_DNA"/>
</dbReference>
<evidence type="ECO:0000313" key="11">
    <source>
        <dbReference type="EMBL" id="RDU70456.1"/>
    </source>
</evidence>
<keyword evidence="8 10" id="KW-0464">Manganese</keyword>
<keyword evidence="5 10" id="KW-0460">Magnesium</keyword>
<reference evidence="11 12" key="1">
    <citation type="submission" date="2018-04" db="EMBL/GenBank/DDBJ databases">
        <title>Novel Campyloabacter and Helicobacter Species and Strains.</title>
        <authorList>
            <person name="Mannion A.J."/>
            <person name="Shen Z."/>
            <person name="Fox J.G."/>
        </authorList>
    </citation>
    <scope>NUCLEOTIDE SEQUENCE [LARGE SCALE GENOMIC DNA]</scope>
    <source>
        <strain evidence="11 12">MIT 04-9366</strain>
    </source>
</reference>
<evidence type="ECO:0000256" key="5">
    <source>
        <dbReference type="ARBA" id="ARBA00022842"/>
    </source>
</evidence>
<keyword evidence="6 10" id="KW-0051">Antiviral defense</keyword>
<dbReference type="Gene3D" id="3.100.10.20">
    <property type="entry name" value="CRISPR-associated endonuclease Cas1, N-terminal domain"/>
    <property type="match status" value="1"/>
</dbReference>
<evidence type="ECO:0000256" key="6">
    <source>
        <dbReference type="ARBA" id="ARBA00023118"/>
    </source>
</evidence>
<comment type="function">
    <text evidence="10">CRISPR (clustered regularly interspaced short palindromic repeat), is an adaptive immune system that provides protection against mobile genetic elements (viruses, transposable elements and conjugative plasmids). CRISPR clusters contain spacers, sequences complementary to antecedent mobile elements, and target invading nucleic acids. CRISPR clusters are transcribed and processed into CRISPR RNA (crRNA). Acts as a dsDNA endonuclease. Involved in the integration of spacer DNA into the CRISPR cassette.</text>
</comment>
<dbReference type="NCBIfam" id="TIGR03639">
    <property type="entry name" value="cas1_NMENI"/>
    <property type="match status" value="1"/>
</dbReference>
<dbReference type="RefSeq" id="WP_115569725.1">
    <property type="nucleotide sequence ID" value="NZ_NXLV01000009.1"/>
</dbReference>
<comment type="similarity">
    <text evidence="10">Belongs to the CRISPR-associated endonuclease Cas1 family.</text>
</comment>
<evidence type="ECO:0000256" key="2">
    <source>
        <dbReference type="ARBA" id="ARBA00022723"/>
    </source>
</evidence>
<evidence type="ECO:0000256" key="1">
    <source>
        <dbReference type="ARBA" id="ARBA00022722"/>
    </source>
</evidence>
<keyword evidence="3 10" id="KW-0255">Endonuclease</keyword>
<dbReference type="GO" id="GO:0051607">
    <property type="term" value="P:defense response to virus"/>
    <property type="evidence" value="ECO:0007669"/>
    <property type="project" value="UniProtKB-UniRule"/>
</dbReference>
<dbReference type="GO" id="GO:0003677">
    <property type="term" value="F:DNA binding"/>
    <property type="evidence" value="ECO:0007669"/>
    <property type="project" value="UniProtKB-KW"/>
</dbReference>
<dbReference type="PANTHER" id="PTHR34353">
    <property type="entry name" value="CRISPR-ASSOCIATED ENDONUCLEASE CAS1 1"/>
    <property type="match status" value="1"/>
</dbReference>
<evidence type="ECO:0000256" key="7">
    <source>
        <dbReference type="ARBA" id="ARBA00023125"/>
    </source>
</evidence>
<keyword evidence="4 10" id="KW-0378">Hydrolase</keyword>
<keyword evidence="7 10" id="KW-0238">DNA-binding</keyword>
<sequence>MFDESFRVLFLSTPAKLSHRSKNLIISSQERGEVSLPLKDISTIIIDTPQITLSSSVLNAIAKYKILLFVCDESHLPSGNFLPYLSHYRNSQILQHQINLSKQRKSVLWQKIIKAKISNQSQLLKLQNQTQVAKKLEALSKSVHLNDASNNEAKASMLYFPALFGKGFARNENHPINSALNYGYAIVRSVVVRNIVGSGLLPSLGIFHANQFNPFNLADDLIEPYRPYVDNKVLSLDLGDELELHHRLELVNLLHTCVALEGKIYPLYRAITRSIWSLSRYICQIDDEVSLPILDEVSNGREVYESISDV</sequence>
<feature type="binding site" evidence="10">
    <location>
        <position position="152"/>
    </location>
    <ligand>
        <name>Mn(2+)</name>
        <dbReference type="ChEBI" id="CHEBI:29035"/>
    </ligand>
</feature>
<feature type="binding site" evidence="10">
    <location>
        <position position="223"/>
    </location>
    <ligand>
        <name>Mn(2+)</name>
        <dbReference type="ChEBI" id="CHEBI:29035"/>
    </ligand>
</feature>
<dbReference type="GO" id="GO:0004520">
    <property type="term" value="F:DNA endonuclease activity"/>
    <property type="evidence" value="ECO:0007669"/>
    <property type="project" value="InterPro"/>
</dbReference>
<dbReference type="InterPro" id="IPR002729">
    <property type="entry name" value="CRISPR-assoc_Cas1"/>
</dbReference>